<dbReference type="PANTHER" id="PTHR33778:SF1">
    <property type="entry name" value="MAGNESIUM TRANSPORTER YHID-RELATED"/>
    <property type="match status" value="1"/>
</dbReference>
<keyword evidence="5 7" id="KW-1133">Transmembrane helix</keyword>
<gene>
    <name evidence="9" type="ORF">AUJ30_00145</name>
</gene>
<comment type="caution">
    <text evidence="9">The sequence shown here is derived from an EMBL/GenBank/DDBJ whole genome shotgun (WGS) entry which is preliminary data.</text>
</comment>
<feature type="transmembrane region" description="Helical" evidence="7">
    <location>
        <begin position="6"/>
        <end position="22"/>
    </location>
</feature>
<proteinExistence type="inferred from homology"/>
<name>A0A1J4Y5R2_9BACT</name>
<evidence type="ECO:0000259" key="8">
    <source>
        <dbReference type="Pfam" id="PF02308"/>
    </source>
</evidence>
<protein>
    <recommendedName>
        <fullName evidence="8">MgtC/SapB/SrpB/YhiD N-terminal domain-containing protein</fullName>
    </recommendedName>
</protein>
<dbReference type="EMBL" id="MNWX01000004">
    <property type="protein sequence ID" value="OIO65871.1"/>
    <property type="molecule type" value="Genomic_DNA"/>
</dbReference>
<evidence type="ECO:0000256" key="6">
    <source>
        <dbReference type="ARBA" id="ARBA00023136"/>
    </source>
</evidence>
<dbReference type="AlphaFoldDB" id="A0A1J4Y5R2"/>
<evidence type="ECO:0000256" key="2">
    <source>
        <dbReference type="ARBA" id="ARBA00009298"/>
    </source>
</evidence>
<evidence type="ECO:0000256" key="4">
    <source>
        <dbReference type="ARBA" id="ARBA00022692"/>
    </source>
</evidence>
<dbReference type="InterPro" id="IPR049177">
    <property type="entry name" value="MgtC_SapB_SrpB_YhiD_N"/>
</dbReference>
<evidence type="ECO:0000313" key="9">
    <source>
        <dbReference type="EMBL" id="OIO65871.1"/>
    </source>
</evidence>
<dbReference type="InterPro" id="IPR003416">
    <property type="entry name" value="MgtC/SapB/SrpB/YhiD_fam"/>
</dbReference>
<comment type="subcellular location">
    <subcellularLocation>
        <location evidence="1">Cell membrane</location>
        <topology evidence="1">Multi-pass membrane protein</topology>
    </subcellularLocation>
</comment>
<dbReference type="PRINTS" id="PR01837">
    <property type="entry name" value="MGTCSAPBPROT"/>
</dbReference>
<feature type="transmembrane region" description="Helical" evidence="7">
    <location>
        <begin position="115"/>
        <end position="134"/>
    </location>
</feature>
<feature type="transmembrane region" description="Helical" evidence="7">
    <location>
        <begin position="67"/>
        <end position="85"/>
    </location>
</feature>
<evidence type="ECO:0000256" key="5">
    <source>
        <dbReference type="ARBA" id="ARBA00022989"/>
    </source>
</evidence>
<evidence type="ECO:0000313" key="10">
    <source>
        <dbReference type="Proteomes" id="UP000182693"/>
    </source>
</evidence>
<keyword evidence="3" id="KW-1003">Cell membrane</keyword>
<comment type="similarity">
    <text evidence="2">Belongs to the MgtC/SapB family.</text>
</comment>
<dbReference type="STRING" id="1805425.AUJ30_00145"/>
<evidence type="ECO:0000256" key="7">
    <source>
        <dbReference type="SAM" id="Phobius"/>
    </source>
</evidence>
<accession>A0A1J4Y5R2</accession>
<dbReference type="PANTHER" id="PTHR33778">
    <property type="entry name" value="PROTEIN MGTC"/>
    <property type="match status" value="1"/>
</dbReference>
<keyword evidence="4 7" id="KW-0812">Transmembrane</keyword>
<organism evidence="9 10">
    <name type="scientific">Candidatus Wolfebacteria bacterium CG1_02_39_135</name>
    <dbReference type="NCBI Taxonomy" id="1805425"/>
    <lineage>
        <taxon>Bacteria</taxon>
        <taxon>Candidatus Wolfeibacteriota</taxon>
    </lineage>
</organism>
<dbReference type="Proteomes" id="UP000182693">
    <property type="component" value="Unassembled WGS sequence"/>
</dbReference>
<evidence type="ECO:0000256" key="3">
    <source>
        <dbReference type="ARBA" id="ARBA00022475"/>
    </source>
</evidence>
<feature type="transmembrane region" description="Helical" evidence="7">
    <location>
        <begin position="34"/>
        <end position="52"/>
    </location>
</feature>
<feature type="transmembrane region" description="Helical" evidence="7">
    <location>
        <begin position="92"/>
        <end position="109"/>
    </location>
</feature>
<dbReference type="Pfam" id="PF02308">
    <property type="entry name" value="MgtC"/>
    <property type="match status" value="1"/>
</dbReference>
<reference evidence="9 10" key="1">
    <citation type="journal article" date="2016" name="Environ. Microbiol.">
        <title>Genomic resolution of a cold subsurface aquifer community provides metabolic insights for novel microbes adapted to high CO concentrations.</title>
        <authorList>
            <person name="Probst A.J."/>
            <person name="Castelle C.J."/>
            <person name="Singh A."/>
            <person name="Brown C.T."/>
            <person name="Anantharaman K."/>
            <person name="Sharon I."/>
            <person name="Hug L.A."/>
            <person name="Burstein D."/>
            <person name="Emerson J.B."/>
            <person name="Thomas B.C."/>
            <person name="Banfield J.F."/>
        </authorList>
    </citation>
    <scope>NUCLEOTIDE SEQUENCE [LARGE SCALE GENOMIC DNA]</scope>
    <source>
        <strain evidence="9">CG1_02_39_135</strain>
    </source>
</reference>
<keyword evidence="6 7" id="KW-0472">Membrane</keyword>
<evidence type="ECO:0000256" key="1">
    <source>
        <dbReference type="ARBA" id="ARBA00004651"/>
    </source>
</evidence>
<dbReference type="GO" id="GO:0005886">
    <property type="term" value="C:plasma membrane"/>
    <property type="evidence" value="ECO:0007669"/>
    <property type="project" value="UniProtKB-SubCell"/>
</dbReference>
<sequence>MLEFFGQLVLATVLGAFVGLERELSKKAAGMRTFALVGLGAAFFTIISIIASEKFSDAKYLFDVSRIPSQIVLGVGFIGAGLIIFHSSQLRGLTTAAGLWVAAAIGMAVGFKIYLLAVFTTFLVVSIFVVFWFIENQLVKKLASKPPKDNQEL</sequence>
<feature type="domain" description="MgtC/SapB/SrpB/YhiD N-terminal" evidence="8">
    <location>
        <begin position="8"/>
        <end position="135"/>
    </location>
</feature>